<comment type="caution">
    <text evidence="9">The sequence shown here is derived from an EMBL/GenBank/DDBJ whole genome shotgun (WGS) entry which is preliminary data.</text>
</comment>
<organism evidence="9 10">
    <name type="scientific">Haloarchaeobius litoreus</name>
    <dbReference type="NCBI Taxonomy" id="755306"/>
    <lineage>
        <taxon>Archaea</taxon>
        <taxon>Methanobacteriati</taxon>
        <taxon>Methanobacteriota</taxon>
        <taxon>Stenosarchaea group</taxon>
        <taxon>Halobacteria</taxon>
        <taxon>Halobacteriales</taxon>
        <taxon>Halorubellaceae</taxon>
        <taxon>Haloarchaeobius</taxon>
    </lineage>
</organism>
<accession>A0ABD6DJ71</accession>
<evidence type="ECO:0000256" key="3">
    <source>
        <dbReference type="ARBA" id="ARBA00022679"/>
    </source>
</evidence>
<comment type="subcellular location">
    <subcellularLocation>
        <location evidence="1">Membrane</location>
        <topology evidence="1">Single-pass membrane protein</topology>
    </subcellularLocation>
</comment>
<dbReference type="GO" id="GO:0016757">
    <property type="term" value="F:glycosyltransferase activity"/>
    <property type="evidence" value="ECO:0007669"/>
    <property type="project" value="UniProtKB-KW"/>
</dbReference>
<dbReference type="PANTHER" id="PTHR20961:SF38">
    <property type="entry name" value="PROTEIN O-LINKED-MANNOSE BETA-1,4-N-ACETYLGLUCOSAMINYLTRANSFERASE 2"/>
    <property type="match status" value="1"/>
</dbReference>
<dbReference type="GO" id="GO:0016020">
    <property type="term" value="C:membrane"/>
    <property type="evidence" value="ECO:0007669"/>
    <property type="project" value="UniProtKB-SubCell"/>
</dbReference>
<keyword evidence="5" id="KW-1133">Transmembrane helix</keyword>
<dbReference type="Pfam" id="PF04577">
    <property type="entry name" value="Glyco_transf_61"/>
    <property type="match status" value="1"/>
</dbReference>
<evidence type="ECO:0000256" key="4">
    <source>
        <dbReference type="ARBA" id="ARBA00022692"/>
    </source>
</evidence>
<keyword evidence="3" id="KW-0808">Transferase</keyword>
<evidence type="ECO:0000313" key="9">
    <source>
        <dbReference type="EMBL" id="MFD1646123.1"/>
    </source>
</evidence>
<keyword evidence="10" id="KW-1185">Reference proteome</keyword>
<evidence type="ECO:0000256" key="5">
    <source>
        <dbReference type="ARBA" id="ARBA00022989"/>
    </source>
</evidence>
<dbReference type="PANTHER" id="PTHR20961">
    <property type="entry name" value="GLYCOSYLTRANSFERASE"/>
    <property type="match status" value="1"/>
</dbReference>
<name>A0ABD6DJ71_9EURY</name>
<keyword evidence="2" id="KW-0328">Glycosyltransferase</keyword>
<feature type="domain" description="Glycosyltransferase 61 catalytic" evidence="8">
    <location>
        <begin position="208"/>
        <end position="389"/>
    </location>
</feature>
<evidence type="ECO:0000259" key="8">
    <source>
        <dbReference type="Pfam" id="PF04577"/>
    </source>
</evidence>
<sequence>MPHPALDSRFRVSSPGIIQIKYGKFVLKHNVPLLPPHASRALRQRGLRRFLFDGIDIVTEQQIQPKARPYFERRALHEGDLSKICAEEDTFFAYYDDEEHCTLSLPTTPNGYPEDARLQMQERFASGMQLDAPFVCEVPDVDLVGPDALAVTHGGYVFENSLQYEKRLTVSGLRSLQRGVWPTQSRWLRPSARVETAVSLVGPWTNNYTHWFQDYLTRLEGLEHYRAKTGENPTLLIPKDASGWMRDALRAVGYPEDSWIEYPGGRVGVDRLVVPSVRHEAMADAEVHDRRRVYSPTGIRWLRNRILTNVEPVFTCEHSPRVYISRENALKRRVVNQEQVMEVLSNWGFSAYRPEELSFAEQVTLFSNAEAIVAPHGSGLMNQMFAEDAVVVELMGKKQTVTSPATEYYYAELLGHDYGCVPGEPVGPDVRTDTEGVEAVLRELLG</sequence>
<dbReference type="RefSeq" id="WP_256398354.1">
    <property type="nucleotide sequence ID" value="NZ_JANHJR010000001.1"/>
</dbReference>
<reference evidence="9 10" key="1">
    <citation type="journal article" date="2019" name="Int. J. Syst. Evol. Microbiol.">
        <title>The Global Catalogue of Microorganisms (GCM) 10K type strain sequencing project: providing services to taxonomists for standard genome sequencing and annotation.</title>
        <authorList>
            <consortium name="The Broad Institute Genomics Platform"/>
            <consortium name="The Broad Institute Genome Sequencing Center for Infectious Disease"/>
            <person name="Wu L."/>
            <person name="Ma J."/>
        </authorList>
    </citation>
    <scope>NUCLEOTIDE SEQUENCE [LARGE SCALE GENOMIC DNA]</scope>
    <source>
        <strain evidence="9 10">CGMCC 1.10390</strain>
    </source>
</reference>
<dbReference type="Proteomes" id="UP001597034">
    <property type="component" value="Unassembled WGS sequence"/>
</dbReference>
<dbReference type="AlphaFoldDB" id="A0ABD6DJ71"/>
<dbReference type="EMBL" id="JBHUDO010000002">
    <property type="protein sequence ID" value="MFD1646123.1"/>
    <property type="molecule type" value="Genomic_DNA"/>
</dbReference>
<dbReference type="InterPro" id="IPR049625">
    <property type="entry name" value="Glyco_transf_61_cat"/>
</dbReference>
<evidence type="ECO:0000256" key="7">
    <source>
        <dbReference type="ARBA" id="ARBA00023180"/>
    </source>
</evidence>
<dbReference type="InterPro" id="IPR007657">
    <property type="entry name" value="Glycosyltransferase_61"/>
</dbReference>
<evidence type="ECO:0000256" key="1">
    <source>
        <dbReference type="ARBA" id="ARBA00004167"/>
    </source>
</evidence>
<evidence type="ECO:0000256" key="2">
    <source>
        <dbReference type="ARBA" id="ARBA00022676"/>
    </source>
</evidence>
<keyword evidence="6" id="KW-0472">Membrane</keyword>
<proteinExistence type="predicted"/>
<protein>
    <submittedName>
        <fullName evidence="9">Glycosyltransferase family 61 protein</fullName>
    </submittedName>
</protein>
<evidence type="ECO:0000313" key="10">
    <source>
        <dbReference type="Proteomes" id="UP001597034"/>
    </source>
</evidence>
<keyword evidence="7" id="KW-0325">Glycoprotein</keyword>
<keyword evidence="4" id="KW-0812">Transmembrane</keyword>
<gene>
    <name evidence="9" type="ORF">ACFSBL_10560</name>
</gene>
<evidence type="ECO:0000256" key="6">
    <source>
        <dbReference type="ARBA" id="ARBA00023136"/>
    </source>
</evidence>